<accession>A0ABQ1UU35</accession>
<dbReference type="InterPro" id="IPR029039">
    <property type="entry name" value="Flavoprotein-like_sf"/>
</dbReference>
<sequence length="173" mass="18940">MSTPDRSIPDHPAAGSADAPLIVYFSSVSENTHRFVEKLGLRSVRIPVLDRAERVSSFTVDEPYVLICPTYGGGKPSEAGDGPVRATGGFVPKQVVKFLNNEHNRSRIRAVIAAGNTNFGEEFCHVGDIISAKCRVPYLYRFELMGTAEDVDRVRDGLREFDTDTAIARTVPA</sequence>
<evidence type="ECO:0000313" key="6">
    <source>
        <dbReference type="Proteomes" id="UP000632454"/>
    </source>
</evidence>
<reference evidence="6" key="1">
    <citation type="journal article" date="2019" name="Int. J. Syst. Evol. Microbiol.">
        <title>The Global Catalogue of Microorganisms (GCM) 10K type strain sequencing project: providing services to taxonomists for standard genome sequencing and annotation.</title>
        <authorList>
            <consortium name="The Broad Institute Genomics Platform"/>
            <consortium name="The Broad Institute Genome Sequencing Center for Infectious Disease"/>
            <person name="Wu L."/>
            <person name="Ma J."/>
        </authorList>
    </citation>
    <scope>NUCLEOTIDE SEQUENCE [LARGE SCALE GENOMIC DNA]</scope>
    <source>
        <strain evidence="6">CCM 7855</strain>
    </source>
</reference>
<evidence type="ECO:0000256" key="4">
    <source>
        <dbReference type="HAMAP-Rule" id="MF_00128"/>
    </source>
</evidence>
<organism evidence="5 6">
    <name type="scientific">Williamsia phyllosphaerae</name>
    <dbReference type="NCBI Taxonomy" id="885042"/>
    <lineage>
        <taxon>Bacteria</taxon>
        <taxon>Bacillati</taxon>
        <taxon>Actinomycetota</taxon>
        <taxon>Actinomycetes</taxon>
        <taxon>Mycobacteriales</taxon>
        <taxon>Nocardiaceae</taxon>
        <taxon>Williamsia</taxon>
    </lineage>
</organism>
<dbReference type="SUPFAM" id="SSF52218">
    <property type="entry name" value="Flavoproteins"/>
    <property type="match status" value="1"/>
</dbReference>
<dbReference type="NCBIfam" id="TIGR00333">
    <property type="entry name" value="nrdI"/>
    <property type="match status" value="1"/>
</dbReference>
<dbReference type="RefSeq" id="WP_188489850.1">
    <property type="nucleotide sequence ID" value="NZ_BMCS01000001.1"/>
</dbReference>
<dbReference type="Gene3D" id="3.40.50.360">
    <property type="match status" value="1"/>
</dbReference>
<keyword evidence="6" id="KW-1185">Reference proteome</keyword>
<gene>
    <name evidence="4 5" type="primary">nrdI</name>
    <name evidence="5" type="ORF">GCM10007298_23860</name>
</gene>
<protein>
    <recommendedName>
        <fullName evidence="3 4">Protein NrdI</fullName>
    </recommendedName>
</protein>
<comment type="similarity">
    <text evidence="2 4">Belongs to the NrdI family.</text>
</comment>
<comment type="caution">
    <text evidence="5">The sequence shown here is derived from an EMBL/GenBank/DDBJ whole genome shotgun (WGS) entry which is preliminary data.</text>
</comment>
<dbReference type="InterPro" id="IPR020852">
    <property type="entry name" value="RNR_Ib_NrdI_bac"/>
</dbReference>
<evidence type="ECO:0000256" key="2">
    <source>
        <dbReference type="ARBA" id="ARBA00009942"/>
    </source>
</evidence>
<dbReference type="PANTHER" id="PTHR37297">
    <property type="entry name" value="PROTEIN NRDI"/>
    <property type="match status" value="1"/>
</dbReference>
<dbReference type="PANTHER" id="PTHR37297:SF1">
    <property type="entry name" value="PROTEIN NRDI"/>
    <property type="match status" value="1"/>
</dbReference>
<dbReference type="PIRSF" id="PIRSF005087">
    <property type="entry name" value="NrdI"/>
    <property type="match status" value="1"/>
</dbReference>
<dbReference type="InterPro" id="IPR004465">
    <property type="entry name" value="RNR_NrdI"/>
</dbReference>
<dbReference type="EMBL" id="BMCS01000001">
    <property type="protein sequence ID" value="GGF27154.1"/>
    <property type="molecule type" value="Genomic_DNA"/>
</dbReference>
<dbReference type="HAMAP" id="MF_00128">
    <property type="entry name" value="NrdI"/>
    <property type="match status" value="1"/>
</dbReference>
<name>A0ABQ1UU35_9NOCA</name>
<dbReference type="Proteomes" id="UP000632454">
    <property type="component" value="Unassembled WGS sequence"/>
</dbReference>
<evidence type="ECO:0000256" key="1">
    <source>
        <dbReference type="ARBA" id="ARBA00003999"/>
    </source>
</evidence>
<evidence type="ECO:0000256" key="3">
    <source>
        <dbReference type="ARBA" id="ARBA00020129"/>
    </source>
</evidence>
<comment type="function">
    <text evidence="1 4">Probably involved in ribonucleotide reductase function.</text>
</comment>
<dbReference type="Pfam" id="PF07972">
    <property type="entry name" value="Flavodoxin_NdrI"/>
    <property type="match status" value="1"/>
</dbReference>
<evidence type="ECO:0000313" key="5">
    <source>
        <dbReference type="EMBL" id="GGF27154.1"/>
    </source>
</evidence>
<proteinExistence type="inferred from homology"/>